<keyword evidence="2" id="KW-1185">Reference proteome</keyword>
<dbReference type="RefSeq" id="WP_206255604.1">
    <property type="nucleotide sequence ID" value="NZ_CP071060.1"/>
</dbReference>
<dbReference type="EMBL" id="CP071060">
    <property type="protein sequence ID" value="QSI78276.1"/>
    <property type="molecule type" value="Genomic_DNA"/>
</dbReference>
<dbReference type="Pfam" id="PF10722">
    <property type="entry name" value="YbjN"/>
    <property type="match status" value="1"/>
</dbReference>
<sequence>MFKLFDVLKRGLGGAAAGPTPAAPVPAVSLPAAPWNTESDFIHEDQFELGTLIALFRRVMLSFEIDADSLVVETESAHVRVMIDTDRKILVMRTLYRFRDSSDHEARLRLANRLNASLILVRFSVVDDDMLYADYCLLYQRGLPAFHIVNSLRRFALVARNGLRECDSEDLIA</sequence>
<dbReference type="Proteomes" id="UP000663570">
    <property type="component" value="Chromosome"/>
</dbReference>
<gene>
    <name evidence="1" type="ORF">JY500_06490</name>
</gene>
<evidence type="ECO:0000313" key="2">
    <source>
        <dbReference type="Proteomes" id="UP000663570"/>
    </source>
</evidence>
<protein>
    <submittedName>
        <fullName evidence="1">YbjN domain-containing protein</fullName>
    </submittedName>
</protein>
<reference evidence="1 2" key="1">
    <citation type="submission" date="2021-02" db="EMBL/GenBank/DDBJ databases">
        <title>Niveibacterium changnyeongensis HC41.</title>
        <authorList>
            <person name="Kang M."/>
        </authorList>
    </citation>
    <scope>NUCLEOTIDE SEQUENCE [LARGE SCALE GENOMIC DNA]</scope>
    <source>
        <strain evidence="1 2">HC41</strain>
    </source>
</reference>
<accession>A0ABX7M967</accession>
<evidence type="ECO:0000313" key="1">
    <source>
        <dbReference type="EMBL" id="QSI78276.1"/>
    </source>
</evidence>
<dbReference type="InterPro" id="IPR019660">
    <property type="entry name" value="Put_sensory_transdc_reg_YbjN"/>
</dbReference>
<proteinExistence type="predicted"/>
<name>A0ABX7M967_9RHOO</name>
<organism evidence="1 2">
    <name type="scientific">Niveibacterium microcysteis</name>
    <dbReference type="NCBI Taxonomy" id="2811415"/>
    <lineage>
        <taxon>Bacteria</taxon>
        <taxon>Pseudomonadati</taxon>
        <taxon>Pseudomonadota</taxon>
        <taxon>Betaproteobacteria</taxon>
        <taxon>Rhodocyclales</taxon>
        <taxon>Rhodocyclaceae</taxon>
        <taxon>Niveibacterium</taxon>
    </lineage>
</organism>